<keyword evidence="2" id="KW-1185">Reference proteome</keyword>
<sequence length="207" mass="23820">MPQRSHELLTPTPRPARTIMKDLDAHINTSCYETFSEFCKRATCLKSLNEWTYKMFPHKAVFKKKIEPYLPPEFEVIVDDGLVFTVKVLGCYLVEDPPLYLRFRRTLRNVTLSVLVKELNDCTFCKGVHASKITIKLYHHVIPIDSTKEDEGGQQFAQKGSWRSHGCLFLICDIDDSVCTACSKYHTSANNSTKAKQNRHLHMSKHL</sequence>
<evidence type="ECO:0000313" key="2">
    <source>
        <dbReference type="Proteomes" id="UP000225706"/>
    </source>
</evidence>
<dbReference type="OrthoDB" id="5965425at2759"/>
<dbReference type="AlphaFoldDB" id="A0A2B4R047"/>
<reference evidence="2" key="1">
    <citation type="journal article" date="2017" name="bioRxiv">
        <title>Comparative analysis of the genomes of Stylophora pistillata and Acropora digitifera provides evidence for extensive differences between species of corals.</title>
        <authorList>
            <person name="Voolstra C.R."/>
            <person name="Li Y."/>
            <person name="Liew Y.J."/>
            <person name="Baumgarten S."/>
            <person name="Zoccola D."/>
            <person name="Flot J.-F."/>
            <person name="Tambutte S."/>
            <person name="Allemand D."/>
            <person name="Aranda M."/>
        </authorList>
    </citation>
    <scope>NUCLEOTIDE SEQUENCE [LARGE SCALE GENOMIC DNA]</scope>
</reference>
<feature type="non-terminal residue" evidence="1">
    <location>
        <position position="207"/>
    </location>
</feature>
<evidence type="ECO:0000313" key="1">
    <source>
        <dbReference type="EMBL" id="PFX11081.1"/>
    </source>
</evidence>
<accession>A0A2B4R047</accession>
<comment type="caution">
    <text evidence="1">The sequence shown here is derived from an EMBL/GenBank/DDBJ whole genome shotgun (WGS) entry which is preliminary data.</text>
</comment>
<dbReference type="Proteomes" id="UP000225706">
    <property type="component" value="Unassembled WGS sequence"/>
</dbReference>
<proteinExistence type="predicted"/>
<protein>
    <submittedName>
        <fullName evidence="1">Uncharacterized protein</fullName>
    </submittedName>
</protein>
<gene>
    <name evidence="1" type="ORF">AWC38_SpisGene25457</name>
</gene>
<dbReference type="EMBL" id="LSMT01003848">
    <property type="protein sequence ID" value="PFX11081.1"/>
    <property type="molecule type" value="Genomic_DNA"/>
</dbReference>
<name>A0A2B4R047_STYPI</name>
<organism evidence="1 2">
    <name type="scientific">Stylophora pistillata</name>
    <name type="common">Smooth cauliflower coral</name>
    <dbReference type="NCBI Taxonomy" id="50429"/>
    <lineage>
        <taxon>Eukaryota</taxon>
        <taxon>Metazoa</taxon>
        <taxon>Cnidaria</taxon>
        <taxon>Anthozoa</taxon>
        <taxon>Hexacorallia</taxon>
        <taxon>Scleractinia</taxon>
        <taxon>Astrocoeniina</taxon>
        <taxon>Pocilloporidae</taxon>
        <taxon>Stylophora</taxon>
    </lineage>
</organism>